<dbReference type="AlphaFoldDB" id="A0A829BSQ4"/>
<gene>
    <name evidence="1" type="ORF">SMU82_00135</name>
</gene>
<accession>A0A829BSQ4</accession>
<sequence length="39" mass="4636">MDLALRLPIKELVLKFAELKKALLKKEIYLYSNIEFLIN</sequence>
<evidence type="ECO:0000313" key="2">
    <source>
        <dbReference type="Proteomes" id="UP000011676"/>
    </source>
</evidence>
<dbReference type="Proteomes" id="UP000011676">
    <property type="component" value="Unassembled WGS sequence"/>
</dbReference>
<organism evidence="1 2">
    <name type="scientific">Streptococcus mutans SM6</name>
    <dbReference type="NCBI Taxonomy" id="857119"/>
    <lineage>
        <taxon>Bacteria</taxon>
        <taxon>Bacillati</taxon>
        <taxon>Bacillota</taxon>
        <taxon>Bacilli</taxon>
        <taxon>Lactobacillales</taxon>
        <taxon>Streptococcaceae</taxon>
        <taxon>Streptococcus</taxon>
    </lineage>
</organism>
<reference evidence="1 2" key="1">
    <citation type="journal article" date="2013" name="Mol. Biol. Evol.">
        <title>Evolutionary and population genomics of the cavity causing bacteria Streptococcus mutans.</title>
        <authorList>
            <person name="Cornejo O.E."/>
            <person name="Lefebure T."/>
            <person name="Pavinski Bitar P.D."/>
            <person name="Lang P."/>
            <person name="Richards V.P."/>
            <person name="Eilertson K."/>
            <person name="Do T."/>
            <person name="Beighton D."/>
            <person name="Zeng L."/>
            <person name="Ahn S.J."/>
            <person name="Burne R.A."/>
            <person name="Siepel A."/>
            <person name="Bustamante C.D."/>
            <person name="Stanhope M.J."/>
        </authorList>
    </citation>
    <scope>NUCLEOTIDE SEQUENCE [LARGE SCALE GENOMIC DNA]</scope>
    <source>
        <strain evidence="1 2">SM6</strain>
    </source>
</reference>
<comment type="caution">
    <text evidence="1">The sequence shown here is derived from an EMBL/GenBank/DDBJ whole genome shotgun (WGS) entry which is preliminary data.</text>
</comment>
<dbReference type="EMBL" id="AHSR01000001">
    <property type="protein sequence ID" value="EMC25811.1"/>
    <property type="molecule type" value="Genomic_DNA"/>
</dbReference>
<protein>
    <submittedName>
        <fullName evidence="1">Uncharacterized protein</fullName>
    </submittedName>
</protein>
<evidence type="ECO:0000313" key="1">
    <source>
        <dbReference type="EMBL" id="EMC25811.1"/>
    </source>
</evidence>
<proteinExistence type="predicted"/>
<name>A0A829BSQ4_STRMG</name>